<evidence type="ECO:0008006" key="10">
    <source>
        <dbReference type="Google" id="ProtNLM"/>
    </source>
</evidence>
<evidence type="ECO:0000313" key="9">
    <source>
        <dbReference type="Proteomes" id="UP000289152"/>
    </source>
</evidence>
<feature type="compositionally biased region" description="Polar residues" evidence="7">
    <location>
        <begin position="271"/>
        <end position="281"/>
    </location>
</feature>
<feature type="compositionally biased region" description="Basic residues" evidence="7">
    <location>
        <begin position="240"/>
        <end position="250"/>
    </location>
</feature>
<evidence type="ECO:0000256" key="6">
    <source>
        <dbReference type="ARBA" id="ARBA00023242"/>
    </source>
</evidence>
<evidence type="ECO:0000313" key="8">
    <source>
        <dbReference type="EMBL" id="RXK36791.1"/>
    </source>
</evidence>
<reference evidence="8 9" key="1">
    <citation type="submission" date="2016-06" db="EMBL/GenBank/DDBJ databases">
        <title>Evolution of pathogenesis and genome organization in the Tremellales.</title>
        <authorList>
            <person name="Cuomo C."/>
            <person name="Litvintseva A."/>
            <person name="Heitman J."/>
            <person name="Chen Y."/>
            <person name="Sun S."/>
            <person name="Springer D."/>
            <person name="Dromer F."/>
            <person name="Young S."/>
            <person name="Zeng Q."/>
            <person name="Chapman S."/>
            <person name="Gujja S."/>
            <person name="Saif S."/>
            <person name="Birren B."/>
        </authorList>
    </citation>
    <scope>NUCLEOTIDE SEQUENCE [LARGE SCALE GENOMIC DNA]</scope>
    <source>
        <strain evidence="8 9">ATCC 28783</strain>
    </source>
</reference>
<keyword evidence="9" id="KW-1185">Reference proteome</keyword>
<feature type="compositionally biased region" description="Basic and acidic residues" evidence="7">
    <location>
        <begin position="251"/>
        <end position="266"/>
    </location>
</feature>
<feature type="region of interest" description="Disordered" evidence="7">
    <location>
        <begin position="210"/>
        <end position="281"/>
    </location>
</feature>
<dbReference type="Pfam" id="PF06246">
    <property type="entry name" value="Isy1"/>
    <property type="match status" value="1"/>
</dbReference>
<evidence type="ECO:0000256" key="5">
    <source>
        <dbReference type="ARBA" id="ARBA00023187"/>
    </source>
</evidence>
<comment type="subcellular location">
    <subcellularLocation>
        <location evidence="1">Nucleus</location>
    </subcellularLocation>
</comment>
<dbReference type="InterPro" id="IPR037200">
    <property type="entry name" value="Isy1_sf"/>
</dbReference>
<evidence type="ECO:0000256" key="1">
    <source>
        <dbReference type="ARBA" id="ARBA00004123"/>
    </source>
</evidence>
<keyword evidence="4" id="KW-0747">Spliceosome</keyword>
<dbReference type="VEuPathDB" id="FungiDB:TREMEDRAFT_24766"/>
<name>A0A4Q1BGU4_TREME</name>
<dbReference type="InterPro" id="IPR029012">
    <property type="entry name" value="Helix_hairpin_bin_sf"/>
</dbReference>
<sequence>MARNSEKAQSMLYRFRESQAVELGLQNRVKGERRPRMASSVTSLRQCEMWRADILKEVSRKVSKIQDSTLTDYQVRDLNDEINNLMREKRHWETQIVALGGANYKRGQQAMVDDAGKEVPGTRGYKYFGRAKDLPGVKELFTRGTALASEESARTASFQMFRNQGPAYFGDLDEMDEGLLLDEDTAARKDWEKAVAHTASLLSIPETTDLVPYPGPSKPPPIITTESTGATAEPSVFVPKKGKKGVKGKRKGQEDESATKRARTDGEEAPTSDTPVDPVTSTQLAMAANFLNVLDPESLKAPVLPTVEEMGNVLLEVRKKALRDEYGV</sequence>
<keyword evidence="5" id="KW-0508">mRNA splicing</keyword>
<comment type="similarity">
    <text evidence="2">Belongs to the ISY1 family.</text>
</comment>
<dbReference type="Gene3D" id="1.10.287.660">
    <property type="entry name" value="Helix hairpin bin"/>
    <property type="match status" value="1"/>
</dbReference>
<evidence type="ECO:0000256" key="3">
    <source>
        <dbReference type="ARBA" id="ARBA00022664"/>
    </source>
</evidence>
<evidence type="ECO:0000256" key="7">
    <source>
        <dbReference type="SAM" id="MobiDB-lite"/>
    </source>
</evidence>
<organism evidence="8 9">
    <name type="scientific">Tremella mesenterica</name>
    <name type="common">Jelly fungus</name>
    <dbReference type="NCBI Taxonomy" id="5217"/>
    <lineage>
        <taxon>Eukaryota</taxon>
        <taxon>Fungi</taxon>
        <taxon>Dikarya</taxon>
        <taxon>Basidiomycota</taxon>
        <taxon>Agaricomycotina</taxon>
        <taxon>Tremellomycetes</taxon>
        <taxon>Tremellales</taxon>
        <taxon>Tremellaceae</taxon>
        <taxon>Tremella</taxon>
    </lineage>
</organism>
<evidence type="ECO:0000256" key="2">
    <source>
        <dbReference type="ARBA" id="ARBA00007002"/>
    </source>
</evidence>
<accession>A0A4Q1BGU4</accession>
<dbReference type="InterPro" id="IPR009360">
    <property type="entry name" value="Isy1"/>
</dbReference>
<protein>
    <recommendedName>
        <fullName evidence="10">Pre-mRNA-splicing factor ISY1</fullName>
    </recommendedName>
</protein>
<dbReference type="FunFam" id="1.10.287.660:FF:000001">
    <property type="entry name" value="pre-mRNA-splicing factor ISY1 homolog"/>
    <property type="match status" value="1"/>
</dbReference>
<dbReference type="EMBL" id="SDIL01000087">
    <property type="protein sequence ID" value="RXK36791.1"/>
    <property type="molecule type" value="Genomic_DNA"/>
</dbReference>
<keyword evidence="3" id="KW-0507">mRNA processing</keyword>
<dbReference type="GO" id="GO:0071014">
    <property type="term" value="C:post-mRNA release spliceosomal complex"/>
    <property type="evidence" value="ECO:0007669"/>
    <property type="project" value="UniProtKB-ARBA"/>
</dbReference>
<keyword evidence="6" id="KW-0539">Nucleus</keyword>
<comment type="caution">
    <text evidence="8">The sequence shown here is derived from an EMBL/GenBank/DDBJ whole genome shotgun (WGS) entry which is preliminary data.</text>
</comment>
<dbReference type="GO" id="GO:0000350">
    <property type="term" value="P:generation of catalytic spliceosome for second transesterification step"/>
    <property type="evidence" value="ECO:0007669"/>
    <property type="project" value="InterPro"/>
</dbReference>
<proteinExistence type="inferred from homology"/>
<feature type="compositionally biased region" description="Pro residues" evidence="7">
    <location>
        <begin position="213"/>
        <end position="222"/>
    </location>
</feature>
<dbReference type="GO" id="GO:0000974">
    <property type="term" value="C:Prp19 complex"/>
    <property type="evidence" value="ECO:0007669"/>
    <property type="project" value="UniProtKB-ARBA"/>
</dbReference>
<evidence type="ECO:0000256" key="4">
    <source>
        <dbReference type="ARBA" id="ARBA00022728"/>
    </source>
</evidence>
<dbReference type="PANTHER" id="PTHR13021">
    <property type="entry name" value="PRE-MRNA-SPLICING FACTOR ISY1"/>
    <property type="match status" value="1"/>
</dbReference>
<dbReference type="Proteomes" id="UP000289152">
    <property type="component" value="Unassembled WGS sequence"/>
</dbReference>
<gene>
    <name evidence="8" type="ORF">M231_05952</name>
</gene>
<dbReference type="AlphaFoldDB" id="A0A4Q1BGU4"/>
<dbReference type="InParanoid" id="A0A4Q1BGU4"/>
<dbReference type="SUPFAM" id="SSF140102">
    <property type="entry name" value="ISY1 domain-like"/>
    <property type="match status" value="1"/>
</dbReference>
<dbReference type="STRING" id="5217.A0A4Q1BGU4"/>
<dbReference type="OrthoDB" id="1739576at2759"/>